<dbReference type="Gene3D" id="1.20.58.150">
    <property type="entry name" value="ANTH domain"/>
    <property type="match status" value="1"/>
</dbReference>
<feature type="compositionally biased region" description="Low complexity" evidence="7">
    <location>
        <begin position="389"/>
        <end position="402"/>
    </location>
</feature>
<dbReference type="InterPro" id="IPR048050">
    <property type="entry name" value="ANTH_N_plant"/>
</dbReference>
<dbReference type="SUPFAM" id="SSF48464">
    <property type="entry name" value="ENTH/VHS domain"/>
    <property type="match status" value="1"/>
</dbReference>
<comment type="caution">
    <text evidence="9">The sequence shown here is derived from an EMBL/GenBank/DDBJ whole genome shotgun (WGS) entry which is preliminary data.</text>
</comment>
<dbReference type="Gene3D" id="1.25.40.90">
    <property type="match status" value="1"/>
</dbReference>
<dbReference type="SUPFAM" id="SSF89009">
    <property type="entry name" value="GAT-like domain"/>
    <property type="match status" value="1"/>
</dbReference>
<dbReference type="SMART" id="SM00273">
    <property type="entry name" value="ENTH"/>
    <property type="match status" value="1"/>
</dbReference>
<reference evidence="9 10" key="1">
    <citation type="submission" date="2024-06" db="EMBL/GenBank/DDBJ databases">
        <authorList>
            <person name="Kraege A."/>
            <person name="Thomma B."/>
        </authorList>
    </citation>
    <scope>NUCLEOTIDE SEQUENCE [LARGE SCALE GENOMIC DNA]</scope>
</reference>
<name>A0ABP1GA82_9CHLO</name>
<feature type="compositionally biased region" description="Polar residues" evidence="7">
    <location>
        <begin position="404"/>
        <end position="429"/>
    </location>
</feature>
<proteinExistence type="predicted"/>
<dbReference type="InterPro" id="IPR045192">
    <property type="entry name" value="AP180-like"/>
</dbReference>
<dbReference type="InterPro" id="IPR011417">
    <property type="entry name" value="ANTH_dom"/>
</dbReference>
<keyword evidence="10" id="KW-1185">Reference proteome</keyword>
<feature type="compositionally biased region" description="Basic residues" evidence="7">
    <location>
        <begin position="325"/>
        <end position="335"/>
    </location>
</feature>
<dbReference type="PANTHER" id="PTHR22951">
    <property type="entry name" value="CLATHRIN ASSEMBLY PROTEIN"/>
    <property type="match status" value="1"/>
</dbReference>
<evidence type="ECO:0000256" key="3">
    <source>
        <dbReference type="ARBA" id="ARBA00022583"/>
    </source>
</evidence>
<feature type="compositionally biased region" description="Low complexity" evidence="7">
    <location>
        <begin position="601"/>
        <end position="625"/>
    </location>
</feature>
<evidence type="ECO:0000256" key="6">
    <source>
        <dbReference type="ARBA" id="ARBA00023329"/>
    </source>
</evidence>
<keyword evidence="4" id="KW-0472">Membrane</keyword>
<dbReference type="PANTHER" id="PTHR22951:SF5">
    <property type="entry name" value="PHOSPHATIDYLINOSITOL-BINDING CLATHRIN ASSEMBLY PROTEIN LAP"/>
    <property type="match status" value="1"/>
</dbReference>
<keyword evidence="3" id="KW-0254">Endocytosis</keyword>
<dbReference type="InterPro" id="IPR014712">
    <property type="entry name" value="ANTH_dom_sf"/>
</dbReference>
<dbReference type="CDD" id="cd03564">
    <property type="entry name" value="ANTH_N"/>
    <property type="match status" value="1"/>
</dbReference>
<evidence type="ECO:0000313" key="9">
    <source>
        <dbReference type="EMBL" id="CAL5227469.1"/>
    </source>
</evidence>
<feature type="region of interest" description="Disordered" evidence="7">
    <location>
        <begin position="595"/>
        <end position="642"/>
    </location>
</feature>
<feature type="region of interest" description="Disordered" evidence="7">
    <location>
        <begin position="388"/>
        <end position="583"/>
    </location>
</feature>
<evidence type="ECO:0000256" key="1">
    <source>
        <dbReference type="ARBA" id="ARBA00004132"/>
    </source>
</evidence>
<protein>
    <submittedName>
        <fullName evidence="9">G10446 protein</fullName>
    </submittedName>
</protein>
<evidence type="ECO:0000256" key="7">
    <source>
        <dbReference type="SAM" id="MobiDB-lite"/>
    </source>
</evidence>
<dbReference type="Pfam" id="PF07651">
    <property type="entry name" value="ANTH"/>
    <property type="match status" value="1"/>
</dbReference>
<feature type="region of interest" description="Disordered" evidence="7">
    <location>
        <begin position="316"/>
        <end position="359"/>
    </location>
</feature>
<evidence type="ECO:0000256" key="4">
    <source>
        <dbReference type="ARBA" id="ARBA00023136"/>
    </source>
</evidence>
<evidence type="ECO:0000256" key="2">
    <source>
        <dbReference type="ARBA" id="ARBA00004600"/>
    </source>
</evidence>
<dbReference type="Proteomes" id="UP001497392">
    <property type="component" value="Unassembled WGS sequence"/>
</dbReference>
<feature type="compositionally biased region" description="Pro residues" evidence="7">
    <location>
        <begin position="552"/>
        <end position="561"/>
    </location>
</feature>
<dbReference type="PROSITE" id="PS50942">
    <property type="entry name" value="ENTH"/>
    <property type="match status" value="1"/>
</dbReference>
<accession>A0ABP1GA82</accession>
<evidence type="ECO:0000256" key="5">
    <source>
        <dbReference type="ARBA" id="ARBA00023176"/>
    </source>
</evidence>
<comment type="subcellular location">
    <subcellularLocation>
        <location evidence="1">Cytoplasmic vesicle</location>
        <location evidence="1">Clathrin-coated vesicle</location>
    </subcellularLocation>
    <subcellularLocation>
        <location evidence="2">Membrane</location>
        <location evidence="2">Clathrin-coated pit</location>
    </subcellularLocation>
</comment>
<feature type="compositionally biased region" description="Low complexity" evidence="7">
    <location>
        <begin position="526"/>
        <end position="542"/>
    </location>
</feature>
<gene>
    <name evidence="9" type="primary">g10446</name>
    <name evidence="9" type="ORF">VP750_LOCUS9375</name>
</gene>
<feature type="compositionally biased region" description="Basic and acidic residues" evidence="7">
    <location>
        <begin position="573"/>
        <end position="583"/>
    </location>
</feature>
<feature type="domain" description="ENTH" evidence="8">
    <location>
        <begin position="15"/>
        <end position="173"/>
    </location>
</feature>
<organism evidence="9 10">
    <name type="scientific">Coccomyxa viridis</name>
    <dbReference type="NCBI Taxonomy" id="1274662"/>
    <lineage>
        <taxon>Eukaryota</taxon>
        <taxon>Viridiplantae</taxon>
        <taxon>Chlorophyta</taxon>
        <taxon>core chlorophytes</taxon>
        <taxon>Trebouxiophyceae</taxon>
        <taxon>Trebouxiophyceae incertae sedis</taxon>
        <taxon>Coccomyxaceae</taxon>
        <taxon>Coccomyxa</taxon>
    </lineage>
</organism>
<evidence type="ECO:0000313" key="10">
    <source>
        <dbReference type="Proteomes" id="UP001497392"/>
    </source>
</evidence>
<feature type="compositionally biased region" description="Polar residues" evidence="7">
    <location>
        <begin position="467"/>
        <end position="489"/>
    </location>
</feature>
<sequence length="642" mass="68726">MAVATDKWGIASASVARAETHDLDIAIIKSTTSQFHVVPKEKHVQKLVNAIHVVRSRQDVVHVKTELLKRLRKASDWLTALKTLMVIHRLMRESNDHWLLELMKVDMASLAGGGNTSTPPRRGSNQRVQVLNMDNFIDTTNIEGRFEFSQFVRAYGKYLDEQLEVYNAIQWYQEQEHAGEQSRMRALTTELLLQQLPMLQRLMNRLIDCRPTGAASQDHVVQAALFYVLKESFKVYKAISEGLINLADKFFDMDYFNAQKALDIYKESIQSAERLQAMYRDCEGLDEIKRVINFPKLEMPPADFLQNMEDYAKQAPRQFDDSGPKKKSPPLRKGKFANPRGQGEAPGSGTPPRLSDPGMVIAFDSKGLEHPSKPQQLDLLNFEDLSIDPASSTPASSSAPTTEPARQSQPVDYLSSLSETNFGPESTASADPFGPSTFGSTDSGAHSAVAAHSNGFGSHAFSPGPPSSTQSAHTSSNPFGPTSASSNGASGYEGSAFGQHQNGFRSQEFGSQATGAPEFQAGGNFSAEPSPGGALSPASGAPAGFGGLTSPPSRPSAPAPRNPSAAPSMPGTYRKEGGVHDPFADLVGLKPVVKPSVPIRGVGSSSSLSSSGPAAGAQGAAPKPSTTGKASAGGDTFENAFS</sequence>
<keyword evidence="6" id="KW-0968">Cytoplasmic vesicle</keyword>
<keyword evidence="5" id="KW-0168">Coated pit</keyword>
<dbReference type="InterPro" id="IPR008942">
    <property type="entry name" value="ENTH_VHS"/>
</dbReference>
<dbReference type="InterPro" id="IPR013809">
    <property type="entry name" value="ENTH"/>
</dbReference>
<feature type="compositionally biased region" description="Polar residues" evidence="7">
    <location>
        <begin position="498"/>
        <end position="514"/>
    </location>
</feature>
<dbReference type="EMBL" id="CAXHTA020000017">
    <property type="protein sequence ID" value="CAL5227469.1"/>
    <property type="molecule type" value="Genomic_DNA"/>
</dbReference>
<evidence type="ECO:0000259" key="8">
    <source>
        <dbReference type="PROSITE" id="PS50942"/>
    </source>
</evidence>